<dbReference type="SUPFAM" id="SSF52540">
    <property type="entry name" value="P-loop containing nucleoside triphosphate hydrolases"/>
    <property type="match status" value="3"/>
</dbReference>
<dbReference type="SUPFAM" id="SSF143517">
    <property type="entry name" value="TRCF domain-like"/>
    <property type="match status" value="1"/>
</dbReference>
<protein>
    <recommendedName>
        <fullName evidence="9">Transcription-repair-coupling factor</fullName>
        <shortName evidence="9">TRCF</shortName>
        <ecNumber evidence="9">3.6.4.-</ecNumber>
    </recommendedName>
</protein>
<keyword evidence="8 9" id="KW-0234">DNA repair</keyword>
<dbReference type="SMART" id="SM00487">
    <property type="entry name" value="DEXDc"/>
    <property type="match status" value="1"/>
</dbReference>
<dbReference type="InterPro" id="IPR027417">
    <property type="entry name" value="P-loop_NTPase"/>
</dbReference>
<comment type="subcellular location">
    <subcellularLocation>
        <location evidence="9">Cytoplasm</location>
    </subcellularLocation>
</comment>
<dbReference type="SUPFAM" id="SSF141259">
    <property type="entry name" value="CarD-like"/>
    <property type="match status" value="1"/>
</dbReference>
<evidence type="ECO:0000256" key="3">
    <source>
        <dbReference type="ARBA" id="ARBA00022763"/>
    </source>
</evidence>
<dbReference type="GO" id="GO:0003678">
    <property type="term" value="F:DNA helicase activity"/>
    <property type="evidence" value="ECO:0007669"/>
    <property type="project" value="TreeGrafter"/>
</dbReference>
<dbReference type="InterPro" id="IPR041471">
    <property type="entry name" value="UvrB_inter"/>
</dbReference>
<dbReference type="InterPro" id="IPR037235">
    <property type="entry name" value="TRCF-like_C_D7"/>
</dbReference>
<evidence type="ECO:0000259" key="11">
    <source>
        <dbReference type="PROSITE" id="PS51194"/>
    </source>
</evidence>
<dbReference type="InterPro" id="IPR036101">
    <property type="entry name" value="CarD-like/TRCF_RID_sf"/>
</dbReference>
<evidence type="ECO:0000256" key="4">
    <source>
        <dbReference type="ARBA" id="ARBA00022801"/>
    </source>
</evidence>
<dbReference type="SMART" id="SM01058">
    <property type="entry name" value="CarD_TRCF"/>
    <property type="match status" value="1"/>
</dbReference>
<comment type="similarity">
    <text evidence="9">In the N-terminal section; belongs to the UvrB family.</text>
</comment>
<dbReference type="EC" id="3.6.4.-" evidence="9"/>
<dbReference type="Pfam" id="PF00271">
    <property type="entry name" value="Helicase_C"/>
    <property type="match status" value="1"/>
</dbReference>
<dbReference type="SMART" id="SM00982">
    <property type="entry name" value="TRCF"/>
    <property type="match status" value="1"/>
</dbReference>
<evidence type="ECO:0000256" key="8">
    <source>
        <dbReference type="ARBA" id="ARBA00023204"/>
    </source>
</evidence>
<keyword evidence="3 9" id="KW-0227">DNA damage</keyword>
<evidence type="ECO:0000256" key="7">
    <source>
        <dbReference type="ARBA" id="ARBA00023125"/>
    </source>
</evidence>
<dbReference type="InterPro" id="IPR004576">
    <property type="entry name" value="Mfd"/>
</dbReference>
<evidence type="ECO:0000313" key="12">
    <source>
        <dbReference type="EMBL" id="HIS76981.1"/>
    </source>
</evidence>
<comment type="similarity">
    <text evidence="9">In the C-terminal section; belongs to the helicase family. RecG subfamily.</text>
</comment>
<dbReference type="GO" id="GO:0003684">
    <property type="term" value="F:damaged DNA binding"/>
    <property type="evidence" value="ECO:0007669"/>
    <property type="project" value="InterPro"/>
</dbReference>
<dbReference type="Pfam" id="PF17757">
    <property type="entry name" value="UvrB_inter"/>
    <property type="match status" value="1"/>
</dbReference>
<dbReference type="PROSITE" id="PS51194">
    <property type="entry name" value="HELICASE_CTER"/>
    <property type="match status" value="1"/>
</dbReference>
<comment type="caution">
    <text evidence="12">The sequence shown here is derived from an EMBL/GenBank/DDBJ whole genome shotgun (WGS) entry which is preliminary data.</text>
</comment>
<evidence type="ECO:0000259" key="10">
    <source>
        <dbReference type="PROSITE" id="PS51192"/>
    </source>
</evidence>
<dbReference type="InterPro" id="IPR047112">
    <property type="entry name" value="RecG/Mfd"/>
</dbReference>
<dbReference type="Gene3D" id="3.30.2060.10">
    <property type="entry name" value="Penicillin-binding protein 1b domain"/>
    <property type="match status" value="1"/>
</dbReference>
<dbReference type="InterPro" id="IPR005118">
    <property type="entry name" value="TRCF_C"/>
</dbReference>
<reference evidence="12" key="1">
    <citation type="submission" date="2020-10" db="EMBL/GenBank/DDBJ databases">
        <authorList>
            <person name="Gilroy R."/>
        </authorList>
    </citation>
    <scope>NUCLEOTIDE SEQUENCE</scope>
    <source>
        <strain evidence="12">CHK199-13235</strain>
    </source>
</reference>
<dbReference type="InterPro" id="IPR001650">
    <property type="entry name" value="Helicase_C-like"/>
</dbReference>
<dbReference type="GO" id="GO:0005737">
    <property type="term" value="C:cytoplasm"/>
    <property type="evidence" value="ECO:0007669"/>
    <property type="project" value="UniProtKB-SubCell"/>
</dbReference>
<dbReference type="PANTHER" id="PTHR47964:SF1">
    <property type="entry name" value="ATP-DEPENDENT DNA HELICASE HOMOLOG RECG, CHLOROPLASTIC"/>
    <property type="match status" value="1"/>
</dbReference>
<organism evidence="12 13">
    <name type="scientific">Candidatus Merdivicinus excrementipullorum</name>
    <dbReference type="NCBI Taxonomy" id="2840867"/>
    <lineage>
        <taxon>Bacteria</taxon>
        <taxon>Bacillati</taxon>
        <taxon>Bacillota</taxon>
        <taxon>Clostridia</taxon>
        <taxon>Eubacteriales</taxon>
        <taxon>Oscillospiraceae</taxon>
        <taxon>Oscillospiraceae incertae sedis</taxon>
        <taxon>Candidatus Merdivicinus</taxon>
    </lineage>
</organism>
<accession>A0A9D1FN95</accession>
<dbReference type="Gene3D" id="2.40.10.170">
    <property type="match status" value="1"/>
</dbReference>
<keyword evidence="6 9" id="KW-0067">ATP-binding</keyword>
<name>A0A9D1FN95_9FIRM</name>
<dbReference type="AlphaFoldDB" id="A0A9D1FN95"/>
<dbReference type="HAMAP" id="MF_00969">
    <property type="entry name" value="TRCF"/>
    <property type="match status" value="1"/>
</dbReference>
<feature type="domain" description="Helicase C-terminal" evidence="11">
    <location>
        <begin position="797"/>
        <end position="963"/>
    </location>
</feature>
<dbReference type="Gene3D" id="3.40.50.11180">
    <property type="match status" value="1"/>
</dbReference>
<evidence type="ECO:0000256" key="1">
    <source>
        <dbReference type="ARBA" id="ARBA00022490"/>
    </source>
</evidence>
<evidence type="ECO:0000313" key="13">
    <source>
        <dbReference type="Proteomes" id="UP000824002"/>
    </source>
</evidence>
<dbReference type="GO" id="GO:0016787">
    <property type="term" value="F:hydrolase activity"/>
    <property type="evidence" value="ECO:0007669"/>
    <property type="project" value="UniProtKB-KW"/>
</dbReference>
<evidence type="ECO:0000256" key="6">
    <source>
        <dbReference type="ARBA" id="ARBA00022840"/>
    </source>
</evidence>
<sequence>MYATVARRLTQFAQLMEDLKTGRTPALCVGLSAIHKAHFIAAAAEELGRPILVVTQDEVAAARLAADINAMLEEEAAVLFPYREFVYRQMEGVSTEYEQVRLGVLSRIAAGEVKIVTASIHGVMSRTIPKKVLLENTFAISPEQSIPLEELVSRLSKSGYIRRDQVDGVSQFSVRGGILDVFPPKEANPVRIEYWGDDIDTMSYFELDSQRRTDPVDSLSISPANEVVFGEGELSTKLTEFCGKLGDKKVFEAAKAALQKDLDKLNSGMELDSQDKYFPLAYDTFDTVADYFEDAPVFLSERSEMRENARGLFWQYSEDMKILLDEGQLCKGLDSYLLSPEQAEARLMKHRVAMLDTFARTGSGDGLKDLMNISPLQSSGWNGDLKLLHSDLMPLLEEGYCCAVLAGTPKAAANLASDLSKMGLPASYVKDLKSIQYRKVLVLAGTLSAGFEYPQIKFSLTTTGKAVTVTAAPPKKRKGEEIKSLSDLTVGDYVVHVSHGIGIFDGIHKLDLHGIVKDYIKIKYAGADTLYVPVTQLDLVSKYIGPREDSKIKLNRLNSGEWQKTRARVKKAVDEMADELIALYAQRMKVKGYAFSPDTDYQRDFEAHFDYQETDDQLRCIAEIKADMEKETPMERLLCGDVGFGKTEVALRAAFKCVMDGKQCAILCPTTILAWQHYQTLIHRMGNFPVEIELLSRFRSPKEQKAVVKKLETGRADIVVGTHRLVSKDVKFKDLGLAIIDEEQRFGVAHKERFKQMLAGVDMLTLSATPIPRTLNMAMSGIRDMSVIEEPPQNRHPIQTYVLEYDEGVIMEALRRELHRSGQAYYIYNNIENIHSRAAQIKAAIPEARIGVAHGRMAEEELSKIWKQMIDQELDILVCTTLIETGVDVPNSNTLVIENADRLGLSQLYQLRGRVGRSNRRAFAYFTFQRGKVLSEVATKRLNAIREFTKFGSGFRIALRDLEIRGAGNILGTRQHGHMEAVGYDMYLRLLSQAVAEKQGKAPETQASAECLVDIQLEAHIPETYIDNLAQRIDVYRKIASIKDEADSMDLLDELIDRFGEPPQAVKGLVDVALLRNTAARFGFKEITQKADALQMIPEKLDINLAGALSARMKGRVTVNAGVQPFVSVKLKGQSSLDTLREVMGQLQAIEKDWKQAAGQ</sequence>
<dbReference type="Pfam" id="PF00270">
    <property type="entry name" value="DEAD"/>
    <property type="match status" value="1"/>
</dbReference>
<gene>
    <name evidence="9 12" type="primary">mfd</name>
    <name evidence="12" type="ORF">IAB51_09260</name>
</gene>
<dbReference type="CDD" id="cd17991">
    <property type="entry name" value="DEXHc_TRCF"/>
    <property type="match status" value="1"/>
</dbReference>
<comment type="function">
    <text evidence="9">Couples transcription and DNA repair by recognizing RNA polymerase (RNAP) stalled at DNA lesions. Mediates ATP-dependent release of RNAP and its truncated transcript from the DNA, and recruitment of nucleotide excision repair machinery to the damaged site.</text>
</comment>
<keyword evidence="5" id="KW-0347">Helicase</keyword>
<keyword evidence="2 9" id="KW-0547">Nucleotide-binding</keyword>
<keyword evidence="1 9" id="KW-0963">Cytoplasm</keyword>
<dbReference type="NCBIfam" id="TIGR00580">
    <property type="entry name" value="mfd"/>
    <property type="match status" value="1"/>
</dbReference>
<dbReference type="PANTHER" id="PTHR47964">
    <property type="entry name" value="ATP-DEPENDENT DNA HELICASE HOMOLOG RECG, CHLOROPLASTIC"/>
    <property type="match status" value="1"/>
</dbReference>
<dbReference type="GO" id="GO:0005524">
    <property type="term" value="F:ATP binding"/>
    <property type="evidence" value="ECO:0007669"/>
    <property type="project" value="UniProtKB-UniRule"/>
</dbReference>
<dbReference type="Pfam" id="PF02559">
    <property type="entry name" value="CarD_TRCF_RID"/>
    <property type="match status" value="1"/>
</dbReference>
<dbReference type="Gene3D" id="3.90.1150.50">
    <property type="entry name" value="Transcription-repair-coupling factor, D7 domain"/>
    <property type="match status" value="1"/>
</dbReference>
<dbReference type="SMART" id="SM00490">
    <property type="entry name" value="HELICc"/>
    <property type="match status" value="1"/>
</dbReference>
<keyword evidence="7 9" id="KW-0238">DNA-binding</keyword>
<dbReference type="EMBL" id="DVJP01000061">
    <property type="protein sequence ID" value="HIS76981.1"/>
    <property type="molecule type" value="Genomic_DNA"/>
</dbReference>
<dbReference type="Gene3D" id="3.40.50.300">
    <property type="entry name" value="P-loop containing nucleotide triphosphate hydrolases"/>
    <property type="match status" value="2"/>
</dbReference>
<dbReference type="GO" id="GO:0000716">
    <property type="term" value="P:transcription-coupled nucleotide-excision repair, DNA damage recognition"/>
    <property type="evidence" value="ECO:0007669"/>
    <property type="project" value="UniProtKB-UniRule"/>
</dbReference>
<proteinExistence type="inferred from homology"/>
<evidence type="ECO:0000256" key="2">
    <source>
        <dbReference type="ARBA" id="ARBA00022741"/>
    </source>
</evidence>
<dbReference type="PROSITE" id="PS51192">
    <property type="entry name" value="HELICASE_ATP_BIND_1"/>
    <property type="match status" value="1"/>
</dbReference>
<dbReference type="Proteomes" id="UP000824002">
    <property type="component" value="Unassembled WGS sequence"/>
</dbReference>
<reference evidence="12" key="2">
    <citation type="journal article" date="2021" name="PeerJ">
        <title>Extensive microbial diversity within the chicken gut microbiome revealed by metagenomics and culture.</title>
        <authorList>
            <person name="Gilroy R."/>
            <person name="Ravi A."/>
            <person name="Getino M."/>
            <person name="Pursley I."/>
            <person name="Horton D.L."/>
            <person name="Alikhan N.F."/>
            <person name="Baker D."/>
            <person name="Gharbi K."/>
            <person name="Hall N."/>
            <person name="Watson M."/>
            <person name="Adriaenssens E.M."/>
            <person name="Foster-Nyarko E."/>
            <person name="Jarju S."/>
            <person name="Secka A."/>
            <person name="Antonio M."/>
            <person name="Oren A."/>
            <person name="Chaudhuri R.R."/>
            <person name="La Ragione R."/>
            <person name="Hildebrand F."/>
            <person name="Pallen M.J."/>
        </authorList>
    </citation>
    <scope>NUCLEOTIDE SEQUENCE</scope>
    <source>
        <strain evidence="12">CHK199-13235</strain>
    </source>
</reference>
<keyword evidence="4 9" id="KW-0378">Hydrolase</keyword>
<dbReference type="InterPro" id="IPR011545">
    <property type="entry name" value="DEAD/DEAH_box_helicase_dom"/>
</dbReference>
<dbReference type="InterPro" id="IPR014001">
    <property type="entry name" value="Helicase_ATP-bd"/>
</dbReference>
<feature type="domain" description="Helicase ATP-binding" evidence="10">
    <location>
        <begin position="627"/>
        <end position="788"/>
    </location>
</feature>
<dbReference type="GO" id="GO:0006355">
    <property type="term" value="P:regulation of DNA-templated transcription"/>
    <property type="evidence" value="ECO:0007669"/>
    <property type="project" value="UniProtKB-UniRule"/>
</dbReference>
<evidence type="ECO:0000256" key="5">
    <source>
        <dbReference type="ARBA" id="ARBA00022806"/>
    </source>
</evidence>
<dbReference type="Pfam" id="PF03461">
    <property type="entry name" value="TRCF"/>
    <property type="match status" value="1"/>
</dbReference>
<dbReference type="InterPro" id="IPR003711">
    <property type="entry name" value="CarD-like/TRCF_RID"/>
</dbReference>
<evidence type="ECO:0000256" key="9">
    <source>
        <dbReference type="HAMAP-Rule" id="MF_00969"/>
    </source>
</evidence>